<dbReference type="Proteomes" id="UP001229421">
    <property type="component" value="Unassembled WGS sequence"/>
</dbReference>
<accession>A0AAD8KKR5</accession>
<gene>
    <name evidence="2" type="ORF">QVD17_19901</name>
</gene>
<feature type="compositionally biased region" description="Basic and acidic residues" evidence="1">
    <location>
        <begin position="77"/>
        <end position="92"/>
    </location>
</feature>
<dbReference type="EMBL" id="JAUHHV010000005">
    <property type="protein sequence ID" value="KAK1424569.1"/>
    <property type="molecule type" value="Genomic_DNA"/>
</dbReference>
<reference evidence="2" key="1">
    <citation type="journal article" date="2023" name="bioRxiv">
        <title>Improved chromosome-level genome assembly for marigold (Tagetes erecta).</title>
        <authorList>
            <person name="Jiang F."/>
            <person name="Yuan L."/>
            <person name="Wang S."/>
            <person name="Wang H."/>
            <person name="Xu D."/>
            <person name="Wang A."/>
            <person name="Fan W."/>
        </authorList>
    </citation>
    <scope>NUCLEOTIDE SEQUENCE</scope>
    <source>
        <strain evidence="2">WSJ</strain>
        <tissue evidence="2">Leaf</tissue>
    </source>
</reference>
<organism evidence="2 3">
    <name type="scientific">Tagetes erecta</name>
    <name type="common">African marigold</name>
    <dbReference type="NCBI Taxonomy" id="13708"/>
    <lineage>
        <taxon>Eukaryota</taxon>
        <taxon>Viridiplantae</taxon>
        <taxon>Streptophyta</taxon>
        <taxon>Embryophyta</taxon>
        <taxon>Tracheophyta</taxon>
        <taxon>Spermatophyta</taxon>
        <taxon>Magnoliopsida</taxon>
        <taxon>eudicotyledons</taxon>
        <taxon>Gunneridae</taxon>
        <taxon>Pentapetalae</taxon>
        <taxon>asterids</taxon>
        <taxon>campanulids</taxon>
        <taxon>Asterales</taxon>
        <taxon>Asteraceae</taxon>
        <taxon>Asteroideae</taxon>
        <taxon>Heliantheae alliance</taxon>
        <taxon>Tageteae</taxon>
        <taxon>Tagetes</taxon>
    </lineage>
</organism>
<feature type="region of interest" description="Disordered" evidence="1">
    <location>
        <begin position="77"/>
        <end position="99"/>
    </location>
</feature>
<evidence type="ECO:0000313" key="2">
    <source>
        <dbReference type="EMBL" id="KAK1424569.1"/>
    </source>
</evidence>
<evidence type="ECO:0000313" key="3">
    <source>
        <dbReference type="Proteomes" id="UP001229421"/>
    </source>
</evidence>
<name>A0AAD8KKR5_TARER</name>
<dbReference type="AlphaFoldDB" id="A0AAD8KKR5"/>
<keyword evidence="3" id="KW-1185">Reference proteome</keyword>
<comment type="caution">
    <text evidence="2">The sequence shown here is derived from an EMBL/GenBank/DDBJ whole genome shotgun (WGS) entry which is preliminary data.</text>
</comment>
<sequence>MSEKEIEKDVQSSYVEMPIDAREKMCTKEFFQQFEHYKTYSFRICDKLEKEEKMHKNLQEQHKTTDQRITYVQESLKKSENEARNVKNEAENQMHTYPV</sequence>
<protein>
    <submittedName>
        <fullName evidence="2">Uncharacterized protein</fullName>
    </submittedName>
</protein>
<evidence type="ECO:0000256" key="1">
    <source>
        <dbReference type="SAM" id="MobiDB-lite"/>
    </source>
</evidence>
<proteinExistence type="predicted"/>